<reference evidence="1" key="1">
    <citation type="submission" date="2022-07" db="EMBL/GenBank/DDBJ databases">
        <title>FELIX.</title>
        <authorList>
            <person name="Wan K.H."/>
            <person name="Park S."/>
            <person name="Lawrence Q."/>
            <person name="Eichenberger J.P."/>
            <person name="Booth B.W."/>
            <person name="Piaggio A.J."/>
            <person name="Chandler J.C."/>
            <person name="Franklin A.B."/>
            <person name="Celniker S.E."/>
        </authorList>
    </citation>
    <scope>NUCLEOTIDE SEQUENCE</scope>
    <source>
        <strain evidence="1">QA-1986 374</strain>
    </source>
</reference>
<evidence type="ECO:0000313" key="2">
    <source>
        <dbReference type="Proteomes" id="UP001059773"/>
    </source>
</evidence>
<sequence length="219" mass="25408">MNQSEQKQVMINNLTAKIKERANFLERAKIHKKDGITFIDAHLPSYNFNAVTLPETGHPLPRHTFEEIIDHYNNKKYPINVWCWEQQTDVITLFKETGLHDYGTDYSGMIANLQNFQPTIPDTNKDFHFEKATSTEQFIIFGGILSSLYKGTNEEKQINIYFEKLAQSALLDNDHFQHIIGYYQDRPVAIGSIFFTDKIAGLYDIVILKSERGKGWERN</sequence>
<keyword evidence="2" id="KW-1185">Reference proteome</keyword>
<dbReference type="EMBL" id="CP101914">
    <property type="protein sequence ID" value="UUI03743.1"/>
    <property type="molecule type" value="Genomic_DNA"/>
</dbReference>
<gene>
    <name evidence="1" type="ORF">NP439_03330</name>
</gene>
<accession>A0ABY5JX57</accession>
<evidence type="ECO:0008006" key="3">
    <source>
        <dbReference type="Google" id="ProtNLM"/>
    </source>
</evidence>
<dbReference type="Gene3D" id="3.40.630.30">
    <property type="match status" value="1"/>
</dbReference>
<organism evidence="1 2">
    <name type="scientific">Oceanobacillus jeddahense</name>
    <dbReference type="NCBI Taxonomy" id="1462527"/>
    <lineage>
        <taxon>Bacteria</taxon>
        <taxon>Bacillati</taxon>
        <taxon>Bacillota</taxon>
        <taxon>Bacilli</taxon>
        <taxon>Bacillales</taxon>
        <taxon>Bacillaceae</taxon>
        <taxon>Oceanobacillus</taxon>
    </lineage>
</organism>
<protein>
    <recommendedName>
        <fullName evidence="3">GNAT family N-acetyltransferase</fullName>
    </recommendedName>
</protein>
<evidence type="ECO:0000313" key="1">
    <source>
        <dbReference type="EMBL" id="UUI03743.1"/>
    </source>
</evidence>
<name>A0ABY5JX57_9BACI</name>
<proteinExistence type="predicted"/>
<dbReference type="RefSeq" id="WP_256708779.1">
    <property type="nucleotide sequence ID" value="NZ_CP101914.1"/>
</dbReference>
<dbReference type="Proteomes" id="UP001059773">
    <property type="component" value="Chromosome"/>
</dbReference>